<protein>
    <submittedName>
        <fullName evidence="4">Acyl-CoA-associated DUF35 OB-fold domain-containing protein</fullName>
    </submittedName>
</protein>
<dbReference type="InterPro" id="IPR022002">
    <property type="entry name" value="ChsH2_Znr"/>
</dbReference>
<dbReference type="Pfam" id="PF01796">
    <property type="entry name" value="OB_ChsH2_C"/>
    <property type="match status" value="1"/>
</dbReference>
<sequence>MTIHLQTCTACGAHQYPERDLCRTCLSDALVRTENDGRGRLIAATTLHRSLEPDTALPLRIGTVALDADVRVIAFLGDGVQPGDRVALKAAADAEQNQVFTAEKDPADA</sequence>
<dbReference type="Proteomes" id="UP000275727">
    <property type="component" value="Chromosome"/>
</dbReference>
<evidence type="ECO:0000259" key="1">
    <source>
        <dbReference type="Pfam" id="PF01796"/>
    </source>
</evidence>
<dbReference type="InterPro" id="IPR012340">
    <property type="entry name" value="NA-bd_OB-fold"/>
</dbReference>
<dbReference type="PANTHER" id="PTHR34075:SF5">
    <property type="entry name" value="BLR3430 PROTEIN"/>
    <property type="match status" value="1"/>
</dbReference>
<accession>A0AAD1D710</accession>
<reference evidence="3 5" key="1">
    <citation type="submission" date="2018-06" db="EMBL/GenBank/DDBJ databases">
        <title>Complete Genome Sequence of the Microcystin-Degrading Bacterium Sphingosinicella microcystinivorans Strain B-9.</title>
        <authorList>
            <person name="Jin H."/>
            <person name="Nishizawa T."/>
            <person name="Guo Y."/>
            <person name="Nishizawa A."/>
            <person name="Park H."/>
            <person name="Kato H."/>
            <person name="Tsuji K."/>
            <person name="Harada K."/>
        </authorList>
    </citation>
    <scope>NUCLEOTIDE SEQUENCE [LARGE SCALE GENOMIC DNA]</scope>
    <source>
        <strain evidence="3 5">B9</strain>
    </source>
</reference>
<organism evidence="3 5">
    <name type="scientific">Sphingosinicella microcystinivorans</name>
    <dbReference type="NCBI Taxonomy" id="335406"/>
    <lineage>
        <taxon>Bacteria</taxon>
        <taxon>Pseudomonadati</taxon>
        <taxon>Pseudomonadota</taxon>
        <taxon>Alphaproteobacteria</taxon>
        <taxon>Sphingomonadales</taxon>
        <taxon>Sphingosinicellaceae</taxon>
        <taxon>Sphingosinicella</taxon>
    </lineage>
</organism>
<evidence type="ECO:0000313" key="5">
    <source>
        <dbReference type="Proteomes" id="UP000275727"/>
    </source>
</evidence>
<name>A0AAD1D710_SPHMI</name>
<evidence type="ECO:0000313" key="3">
    <source>
        <dbReference type="EMBL" id="BBE34374.1"/>
    </source>
</evidence>
<gene>
    <name evidence="4" type="ORF">DFR51_0964</name>
    <name evidence="3" type="ORF">SmB9_20320</name>
</gene>
<dbReference type="InterPro" id="IPR002878">
    <property type="entry name" value="ChsH2_C"/>
</dbReference>
<dbReference type="Proteomes" id="UP000276029">
    <property type="component" value="Unassembled WGS sequence"/>
</dbReference>
<evidence type="ECO:0000259" key="2">
    <source>
        <dbReference type="Pfam" id="PF12172"/>
    </source>
</evidence>
<dbReference type="PANTHER" id="PTHR34075">
    <property type="entry name" value="BLR3430 PROTEIN"/>
    <property type="match status" value="1"/>
</dbReference>
<dbReference type="EMBL" id="AP018711">
    <property type="protein sequence ID" value="BBE34374.1"/>
    <property type="molecule type" value="Genomic_DNA"/>
</dbReference>
<evidence type="ECO:0000313" key="6">
    <source>
        <dbReference type="Proteomes" id="UP000276029"/>
    </source>
</evidence>
<keyword evidence="6" id="KW-1185">Reference proteome</keyword>
<dbReference type="InterPro" id="IPR052513">
    <property type="entry name" value="Thioester_dehydratase-like"/>
</dbReference>
<dbReference type="AlphaFoldDB" id="A0AAD1D710"/>
<dbReference type="KEGG" id="smic:SmB9_20320"/>
<feature type="domain" description="ChsH2 C-terminal OB-fold" evidence="1">
    <location>
        <begin position="36"/>
        <end position="88"/>
    </location>
</feature>
<dbReference type="EMBL" id="RBWX01000007">
    <property type="protein sequence ID" value="RKS91400.1"/>
    <property type="molecule type" value="Genomic_DNA"/>
</dbReference>
<proteinExistence type="predicted"/>
<dbReference type="Pfam" id="PF12172">
    <property type="entry name" value="zf-ChsH2"/>
    <property type="match status" value="1"/>
</dbReference>
<dbReference type="SUPFAM" id="SSF50249">
    <property type="entry name" value="Nucleic acid-binding proteins"/>
    <property type="match status" value="1"/>
</dbReference>
<reference evidence="4 6" key="2">
    <citation type="submission" date="2018-10" db="EMBL/GenBank/DDBJ databases">
        <title>Genomic Encyclopedia of Type Strains, Phase IV (KMG-IV): sequencing the most valuable type-strain genomes for metagenomic binning, comparative biology and taxonomic classification.</title>
        <authorList>
            <person name="Goeker M."/>
        </authorList>
    </citation>
    <scope>NUCLEOTIDE SEQUENCE [LARGE SCALE GENOMIC DNA]</scope>
    <source>
        <strain evidence="4 6">DSM 19791</strain>
    </source>
</reference>
<evidence type="ECO:0000313" key="4">
    <source>
        <dbReference type="EMBL" id="RKS91400.1"/>
    </source>
</evidence>
<dbReference type="RefSeq" id="WP_121047856.1">
    <property type="nucleotide sequence ID" value="NZ_AP018711.1"/>
</dbReference>
<feature type="domain" description="ChsH2 rubredoxin-like zinc ribbon" evidence="2">
    <location>
        <begin position="6"/>
        <end position="30"/>
    </location>
</feature>